<keyword evidence="2" id="KW-1185">Reference proteome</keyword>
<reference evidence="2" key="1">
    <citation type="journal article" date="2023" name="Nat. Plants">
        <title>Single-cell RNA sequencing provides a high-resolution roadmap for understanding the multicellular compartmentation of specialized metabolism.</title>
        <authorList>
            <person name="Sun S."/>
            <person name="Shen X."/>
            <person name="Li Y."/>
            <person name="Li Y."/>
            <person name="Wang S."/>
            <person name="Li R."/>
            <person name="Zhang H."/>
            <person name="Shen G."/>
            <person name="Guo B."/>
            <person name="Wei J."/>
            <person name="Xu J."/>
            <person name="St-Pierre B."/>
            <person name="Chen S."/>
            <person name="Sun C."/>
        </authorList>
    </citation>
    <scope>NUCLEOTIDE SEQUENCE [LARGE SCALE GENOMIC DNA]</scope>
</reference>
<gene>
    <name evidence="1" type="ORF">M9H77_07842</name>
</gene>
<dbReference type="Proteomes" id="UP001060085">
    <property type="component" value="Linkage Group LG02"/>
</dbReference>
<proteinExistence type="predicted"/>
<evidence type="ECO:0000313" key="1">
    <source>
        <dbReference type="EMBL" id="KAI5676892.1"/>
    </source>
</evidence>
<dbReference type="EMBL" id="CM044702">
    <property type="protein sequence ID" value="KAI5676892.1"/>
    <property type="molecule type" value="Genomic_DNA"/>
</dbReference>
<organism evidence="1 2">
    <name type="scientific">Catharanthus roseus</name>
    <name type="common">Madagascar periwinkle</name>
    <name type="synonym">Vinca rosea</name>
    <dbReference type="NCBI Taxonomy" id="4058"/>
    <lineage>
        <taxon>Eukaryota</taxon>
        <taxon>Viridiplantae</taxon>
        <taxon>Streptophyta</taxon>
        <taxon>Embryophyta</taxon>
        <taxon>Tracheophyta</taxon>
        <taxon>Spermatophyta</taxon>
        <taxon>Magnoliopsida</taxon>
        <taxon>eudicotyledons</taxon>
        <taxon>Gunneridae</taxon>
        <taxon>Pentapetalae</taxon>
        <taxon>asterids</taxon>
        <taxon>lamiids</taxon>
        <taxon>Gentianales</taxon>
        <taxon>Apocynaceae</taxon>
        <taxon>Rauvolfioideae</taxon>
        <taxon>Vinceae</taxon>
        <taxon>Catharanthinae</taxon>
        <taxon>Catharanthus</taxon>
    </lineage>
</organism>
<protein>
    <submittedName>
        <fullName evidence="1">Uncharacterized protein</fullName>
    </submittedName>
</protein>
<name>A0ACC0BWB8_CATRO</name>
<sequence length="151" mass="16363">MSYPILEILRSPLQNAQRTLVTLKTSIPPKLSFPKTGPKIPTLSSMSSFSTNLVPPSLGLETSNNSSIDMIISRGNITNDSSIAGSRSTVPQGEGLELPSIEQLQAVFLSLKGVLFLMAVIMQTLGKEANPDCTYGVMWNDLQEHKISSKK</sequence>
<comment type="caution">
    <text evidence="1">The sequence shown here is derived from an EMBL/GenBank/DDBJ whole genome shotgun (WGS) entry which is preliminary data.</text>
</comment>
<evidence type="ECO:0000313" key="2">
    <source>
        <dbReference type="Proteomes" id="UP001060085"/>
    </source>
</evidence>
<accession>A0ACC0BWB8</accession>